<dbReference type="HOGENOM" id="CLU_000288_6_17_1"/>
<keyword evidence="4" id="KW-1185">Reference proteome</keyword>
<feature type="non-terminal residue" evidence="3">
    <location>
        <position position="63"/>
    </location>
</feature>
<dbReference type="Proteomes" id="UP000053989">
    <property type="component" value="Unassembled WGS sequence"/>
</dbReference>
<gene>
    <name evidence="3" type="ORF">SCLCIDRAFT_64801</name>
</gene>
<feature type="domain" description="Nephrocystin 3-like N-terminal" evidence="2">
    <location>
        <begin position="12"/>
        <end position="62"/>
    </location>
</feature>
<evidence type="ECO:0000256" key="1">
    <source>
        <dbReference type="ARBA" id="ARBA00022737"/>
    </source>
</evidence>
<dbReference type="STRING" id="1036808.A0A0C2ZDH1"/>
<dbReference type="InterPro" id="IPR027417">
    <property type="entry name" value="P-loop_NTPase"/>
</dbReference>
<evidence type="ECO:0000259" key="2">
    <source>
        <dbReference type="Pfam" id="PF24883"/>
    </source>
</evidence>
<evidence type="ECO:0000313" key="4">
    <source>
        <dbReference type="Proteomes" id="UP000053989"/>
    </source>
</evidence>
<dbReference type="Pfam" id="PF24883">
    <property type="entry name" value="NPHP3_N"/>
    <property type="match status" value="1"/>
</dbReference>
<proteinExistence type="predicted"/>
<dbReference type="SUPFAM" id="SSF52540">
    <property type="entry name" value="P-loop containing nucleoside triphosphate hydrolases"/>
    <property type="match status" value="1"/>
</dbReference>
<reference evidence="4" key="2">
    <citation type="submission" date="2015-01" db="EMBL/GenBank/DDBJ databases">
        <title>Evolutionary Origins and Diversification of the Mycorrhizal Mutualists.</title>
        <authorList>
            <consortium name="DOE Joint Genome Institute"/>
            <consortium name="Mycorrhizal Genomics Consortium"/>
            <person name="Kohler A."/>
            <person name="Kuo A."/>
            <person name="Nagy L.G."/>
            <person name="Floudas D."/>
            <person name="Copeland A."/>
            <person name="Barry K.W."/>
            <person name="Cichocki N."/>
            <person name="Veneault-Fourrey C."/>
            <person name="LaButti K."/>
            <person name="Lindquist E.A."/>
            <person name="Lipzen A."/>
            <person name="Lundell T."/>
            <person name="Morin E."/>
            <person name="Murat C."/>
            <person name="Riley R."/>
            <person name="Ohm R."/>
            <person name="Sun H."/>
            <person name="Tunlid A."/>
            <person name="Henrissat B."/>
            <person name="Grigoriev I.V."/>
            <person name="Hibbett D.S."/>
            <person name="Martin F."/>
        </authorList>
    </citation>
    <scope>NUCLEOTIDE SEQUENCE [LARGE SCALE GENOMIC DNA]</scope>
    <source>
        <strain evidence="4">Foug A</strain>
    </source>
</reference>
<dbReference type="InParanoid" id="A0A0C2ZDH1"/>
<dbReference type="OrthoDB" id="2682093at2759"/>
<protein>
    <recommendedName>
        <fullName evidence="2">Nephrocystin 3-like N-terminal domain-containing protein</fullName>
    </recommendedName>
</protein>
<reference evidence="3 4" key="1">
    <citation type="submission" date="2014-04" db="EMBL/GenBank/DDBJ databases">
        <authorList>
            <consortium name="DOE Joint Genome Institute"/>
            <person name="Kuo A."/>
            <person name="Kohler A."/>
            <person name="Nagy L.G."/>
            <person name="Floudas D."/>
            <person name="Copeland A."/>
            <person name="Barry K.W."/>
            <person name="Cichocki N."/>
            <person name="Veneault-Fourrey C."/>
            <person name="LaButti K."/>
            <person name="Lindquist E.A."/>
            <person name="Lipzen A."/>
            <person name="Lundell T."/>
            <person name="Morin E."/>
            <person name="Murat C."/>
            <person name="Sun H."/>
            <person name="Tunlid A."/>
            <person name="Henrissat B."/>
            <person name="Grigoriev I.V."/>
            <person name="Hibbett D.S."/>
            <person name="Martin F."/>
            <person name="Nordberg H.P."/>
            <person name="Cantor M.N."/>
            <person name="Hua S.X."/>
        </authorList>
    </citation>
    <scope>NUCLEOTIDE SEQUENCE [LARGE SCALE GENOMIC DNA]</scope>
    <source>
        <strain evidence="3 4">Foug A</strain>
    </source>
</reference>
<sequence>KCLDGTRVEILKEIVNWINDPNVNVLRILWLHGQAGRGKSAIAHTIALQYKNLGGLCSCFCFA</sequence>
<feature type="non-terminal residue" evidence="3">
    <location>
        <position position="1"/>
    </location>
</feature>
<accession>A0A0C2ZDH1</accession>
<organism evidence="3 4">
    <name type="scientific">Scleroderma citrinum Foug A</name>
    <dbReference type="NCBI Taxonomy" id="1036808"/>
    <lineage>
        <taxon>Eukaryota</taxon>
        <taxon>Fungi</taxon>
        <taxon>Dikarya</taxon>
        <taxon>Basidiomycota</taxon>
        <taxon>Agaricomycotina</taxon>
        <taxon>Agaricomycetes</taxon>
        <taxon>Agaricomycetidae</taxon>
        <taxon>Boletales</taxon>
        <taxon>Sclerodermatineae</taxon>
        <taxon>Sclerodermataceae</taxon>
        <taxon>Scleroderma</taxon>
    </lineage>
</organism>
<keyword evidence="1" id="KW-0677">Repeat</keyword>
<dbReference type="AlphaFoldDB" id="A0A0C2ZDH1"/>
<evidence type="ECO:0000313" key="3">
    <source>
        <dbReference type="EMBL" id="KIM59838.1"/>
    </source>
</evidence>
<dbReference type="InterPro" id="IPR056884">
    <property type="entry name" value="NPHP3-like_N"/>
</dbReference>
<name>A0A0C2ZDH1_9AGAM</name>
<dbReference type="EMBL" id="KN822069">
    <property type="protein sequence ID" value="KIM59838.1"/>
    <property type="molecule type" value="Genomic_DNA"/>
</dbReference>